<organism evidence="1 2">
    <name type="scientific">Cetraspora pellucida</name>
    <dbReference type="NCBI Taxonomy" id="1433469"/>
    <lineage>
        <taxon>Eukaryota</taxon>
        <taxon>Fungi</taxon>
        <taxon>Fungi incertae sedis</taxon>
        <taxon>Mucoromycota</taxon>
        <taxon>Glomeromycotina</taxon>
        <taxon>Glomeromycetes</taxon>
        <taxon>Diversisporales</taxon>
        <taxon>Gigasporaceae</taxon>
        <taxon>Cetraspora</taxon>
    </lineage>
</organism>
<gene>
    <name evidence="1" type="ORF">SPELUC_LOCUS16256</name>
</gene>
<evidence type="ECO:0000313" key="2">
    <source>
        <dbReference type="Proteomes" id="UP000789366"/>
    </source>
</evidence>
<protein>
    <submittedName>
        <fullName evidence="1">7538_t:CDS:1</fullName>
    </submittedName>
</protein>
<evidence type="ECO:0000313" key="1">
    <source>
        <dbReference type="EMBL" id="CAG8778844.1"/>
    </source>
</evidence>
<accession>A0ACA9R6B9</accession>
<proteinExistence type="predicted"/>
<sequence>VAVNIGANTSATGEIESPSSKARKQGHGNKPDFMLRMKIGDKELELVNMETGRPESDTKKQESDHNRLARGAKDAFENFAINGSVKKFEYEELTKVFCLNVKGRYLSAQFFSKTREGYYHFVKMSQVEIPLFPSKPEQVYKLMKLLLELRTAIITTARMLFYRYTSRRSKKPNKSVVYGIKQ</sequence>
<keyword evidence="2" id="KW-1185">Reference proteome</keyword>
<comment type="caution">
    <text evidence="1">The sequence shown here is derived from an EMBL/GenBank/DDBJ whole genome shotgun (WGS) entry which is preliminary data.</text>
</comment>
<name>A0ACA9R6B9_9GLOM</name>
<feature type="non-terminal residue" evidence="1">
    <location>
        <position position="1"/>
    </location>
</feature>
<reference evidence="1" key="1">
    <citation type="submission" date="2021-06" db="EMBL/GenBank/DDBJ databases">
        <authorList>
            <person name="Kallberg Y."/>
            <person name="Tangrot J."/>
            <person name="Rosling A."/>
        </authorList>
    </citation>
    <scope>NUCLEOTIDE SEQUENCE</scope>
    <source>
        <strain evidence="1">28 12/20/2015</strain>
    </source>
</reference>
<dbReference type="Proteomes" id="UP000789366">
    <property type="component" value="Unassembled WGS sequence"/>
</dbReference>
<dbReference type="EMBL" id="CAJVPW010058969">
    <property type="protein sequence ID" value="CAG8778844.1"/>
    <property type="molecule type" value="Genomic_DNA"/>
</dbReference>
<feature type="non-terminal residue" evidence="1">
    <location>
        <position position="182"/>
    </location>
</feature>